<sequence length="93" mass="9460">MRRRIAAVGLLAATGVLALAVPAQAATGVLVVDGVAQHNPARGCYPTVSPVVVENLTDATVDVYSAPNCQGTLMRSVAPGMSAATLGFSYFVN</sequence>
<dbReference type="RefSeq" id="WP_035867684.1">
    <property type="nucleotide sequence ID" value="NZ_KK853997.1"/>
</dbReference>
<dbReference type="PATRIC" id="fig|1348663.4.peg.5887"/>
<dbReference type="AlphaFoldDB" id="A0A066YQ71"/>
<dbReference type="HOGENOM" id="CLU_2395808_0_0_11"/>
<evidence type="ECO:0000313" key="3">
    <source>
        <dbReference type="Proteomes" id="UP000027178"/>
    </source>
</evidence>
<feature type="signal peptide" evidence="1">
    <location>
        <begin position="1"/>
        <end position="25"/>
    </location>
</feature>
<protein>
    <recommendedName>
        <fullName evidence="4">Secreted protein</fullName>
    </recommendedName>
</protein>
<organism evidence="2 3">
    <name type="scientific">Kitasatospora cheerisanensis KCTC 2395</name>
    <dbReference type="NCBI Taxonomy" id="1348663"/>
    <lineage>
        <taxon>Bacteria</taxon>
        <taxon>Bacillati</taxon>
        <taxon>Actinomycetota</taxon>
        <taxon>Actinomycetes</taxon>
        <taxon>Kitasatosporales</taxon>
        <taxon>Streptomycetaceae</taxon>
        <taxon>Kitasatospora</taxon>
    </lineage>
</organism>
<keyword evidence="1" id="KW-0732">Signal</keyword>
<gene>
    <name evidence="2" type="ORF">KCH_60840</name>
</gene>
<evidence type="ECO:0000256" key="1">
    <source>
        <dbReference type="SAM" id="SignalP"/>
    </source>
</evidence>
<keyword evidence="3" id="KW-1185">Reference proteome</keyword>
<name>A0A066YQ71_9ACTN</name>
<comment type="caution">
    <text evidence="2">The sequence shown here is derived from an EMBL/GenBank/DDBJ whole genome shotgun (WGS) entry which is preliminary data.</text>
</comment>
<dbReference type="eggNOG" id="ENOG503000E">
    <property type="taxonomic scope" value="Bacteria"/>
</dbReference>
<accession>A0A066YQ71</accession>
<proteinExistence type="predicted"/>
<dbReference type="Proteomes" id="UP000027178">
    <property type="component" value="Unassembled WGS sequence"/>
</dbReference>
<reference evidence="2 3" key="1">
    <citation type="submission" date="2014-05" db="EMBL/GenBank/DDBJ databases">
        <title>Draft Genome Sequence of Kitasatospora cheerisanensis KCTC 2395.</title>
        <authorList>
            <person name="Nam D.H."/>
        </authorList>
    </citation>
    <scope>NUCLEOTIDE SEQUENCE [LARGE SCALE GENOMIC DNA]</scope>
    <source>
        <strain evidence="2 3">KCTC 2395</strain>
    </source>
</reference>
<dbReference type="OrthoDB" id="3874004at2"/>
<dbReference type="EMBL" id="JNBY01000120">
    <property type="protein sequence ID" value="KDN82134.1"/>
    <property type="molecule type" value="Genomic_DNA"/>
</dbReference>
<evidence type="ECO:0008006" key="4">
    <source>
        <dbReference type="Google" id="ProtNLM"/>
    </source>
</evidence>
<evidence type="ECO:0000313" key="2">
    <source>
        <dbReference type="EMBL" id="KDN82134.1"/>
    </source>
</evidence>
<feature type="chain" id="PRO_5001631697" description="Secreted protein" evidence="1">
    <location>
        <begin position="26"/>
        <end position="93"/>
    </location>
</feature>